<name>A0A7C9J6V7_9ACTN</name>
<dbReference type="RefSeq" id="WP_161483067.1">
    <property type="nucleotide sequence ID" value="NZ_WXEW01000010.1"/>
</dbReference>
<accession>A0A7C9J6V7</accession>
<evidence type="ECO:0000313" key="2">
    <source>
        <dbReference type="EMBL" id="NAS26025.1"/>
    </source>
</evidence>
<dbReference type="EMBL" id="WXEW01000010">
    <property type="protein sequence ID" value="NAS26025.1"/>
    <property type="molecule type" value="Genomic_DNA"/>
</dbReference>
<organism evidence="2 3">
    <name type="scientific">Herbidospora solisilvae</name>
    <dbReference type="NCBI Taxonomy" id="2696284"/>
    <lineage>
        <taxon>Bacteria</taxon>
        <taxon>Bacillati</taxon>
        <taxon>Actinomycetota</taxon>
        <taxon>Actinomycetes</taxon>
        <taxon>Streptosporangiales</taxon>
        <taxon>Streptosporangiaceae</taxon>
        <taxon>Herbidospora</taxon>
    </lineage>
</organism>
<evidence type="ECO:0000256" key="1">
    <source>
        <dbReference type="SAM" id="MobiDB-lite"/>
    </source>
</evidence>
<sequence>MLLHHVAKAGPGFAMTSGVFTTDGLSGPISAERTRCRSSVSRANAGHDTAGPAAPPAADPSYTWPVAAAGPAPSTLLL</sequence>
<dbReference type="Proteomes" id="UP000479526">
    <property type="component" value="Unassembled WGS sequence"/>
</dbReference>
<comment type="caution">
    <text evidence="2">The sequence shown here is derived from an EMBL/GenBank/DDBJ whole genome shotgun (WGS) entry which is preliminary data.</text>
</comment>
<keyword evidence="3" id="KW-1185">Reference proteome</keyword>
<proteinExistence type="predicted"/>
<feature type="region of interest" description="Disordered" evidence="1">
    <location>
        <begin position="26"/>
        <end position="65"/>
    </location>
</feature>
<dbReference type="AlphaFoldDB" id="A0A7C9J6V7"/>
<evidence type="ECO:0000313" key="3">
    <source>
        <dbReference type="Proteomes" id="UP000479526"/>
    </source>
</evidence>
<reference evidence="2 3" key="1">
    <citation type="submission" date="2020-01" db="EMBL/GenBank/DDBJ databases">
        <title>Herbidospora sp. NEAU-GS84 nov., a novel actinomycete isolated from soil.</title>
        <authorList>
            <person name="Han L."/>
        </authorList>
    </citation>
    <scope>NUCLEOTIDE SEQUENCE [LARGE SCALE GENOMIC DNA]</scope>
    <source>
        <strain evidence="2 3">NEAU-GS84</strain>
    </source>
</reference>
<protein>
    <submittedName>
        <fullName evidence="2">Uncharacterized protein</fullName>
    </submittedName>
</protein>
<gene>
    <name evidence="2" type="ORF">GT755_30690</name>
</gene>